<accession>A0A482X4Y4</accession>
<dbReference type="SMR" id="A0A482X4Y4"/>
<keyword evidence="3" id="KW-1185">Reference proteome</keyword>
<dbReference type="SUPFAM" id="SSF82199">
    <property type="entry name" value="SET domain"/>
    <property type="match status" value="1"/>
</dbReference>
<dbReference type="STRING" id="195883.A0A482X4Y4"/>
<evidence type="ECO:0000259" key="1">
    <source>
        <dbReference type="PROSITE" id="PS50280"/>
    </source>
</evidence>
<dbReference type="InterPro" id="IPR001214">
    <property type="entry name" value="SET_dom"/>
</dbReference>
<proteinExistence type="predicted"/>
<feature type="domain" description="SET" evidence="1">
    <location>
        <begin position="49"/>
        <end position="278"/>
    </location>
</feature>
<evidence type="ECO:0000313" key="2">
    <source>
        <dbReference type="EMBL" id="RZF40666.1"/>
    </source>
</evidence>
<dbReference type="Proteomes" id="UP000291343">
    <property type="component" value="Unassembled WGS sequence"/>
</dbReference>
<dbReference type="InterPro" id="IPR044429">
    <property type="entry name" value="SETD4_SET"/>
</dbReference>
<evidence type="ECO:0000313" key="3">
    <source>
        <dbReference type="Proteomes" id="UP000291343"/>
    </source>
</evidence>
<dbReference type="PROSITE" id="PS50280">
    <property type="entry name" value="SET"/>
    <property type="match status" value="1"/>
</dbReference>
<protein>
    <recommendedName>
        <fullName evidence="1">SET domain-containing protein</fullName>
    </recommendedName>
</protein>
<dbReference type="GO" id="GO:0016279">
    <property type="term" value="F:protein-lysine N-methyltransferase activity"/>
    <property type="evidence" value="ECO:0007669"/>
    <property type="project" value="InterPro"/>
</dbReference>
<dbReference type="InterPro" id="IPR050600">
    <property type="entry name" value="SETD3_SETD6_MTase"/>
</dbReference>
<dbReference type="InParanoid" id="A0A482X4Y4"/>
<dbReference type="FunCoup" id="A0A482X4Y4">
    <property type="interactions" value="392"/>
</dbReference>
<name>A0A482X4Y4_LAOST</name>
<dbReference type="PANTHER" id="PTHR13271:SF151">
    <property type="entry name" value="SET DOMAIN-CONTAINING PROTEIN 4"/>
    <property type="match status" value="1"/>
</dbReference>
<dbReference type="PANTHER" id="PTHR13271">
    <property type="entry name" value="UNCHARACTERIZED PUTATIVE METHYLTRANSFERASE"/>
    <property type="match status" value="1"/>
</dbReference>
<dbReference type="AlphaFoldDB" id="A0A482X4Y4"/>
<dbReference type="OrthoDB" id="341421at2759"/>
<dbReference type="CDD" id="cd19177">
    <property type="entry name" value="SET_SETD4"/>
    <property type="match status" value="1"/>
</dbReference>
<dbReference type="Pfam" id="PF00856">
    <property type="entry name" value="SET"/>
    <property type="match status" value="1"/>
</dbReference>
<organism evidence="2 3">
    <name type="scientific">Laodelphax striatellus</name>
    <name type="common">Small brown planthopper</name>
    <name type="synonym">Delphax striatella</name>
    <dbReference type="NCBI Taxonomy" id="195883"/>
    <lineage>
        <taxon>Eukaryota</taxon>
        <taxon>Metazoa</taxon>
        <taxon>Ecdysozoa</taxon>
        <taxon>Arthropoda</taxon>
        <taxon>Hexapoda</taxon>
        <taxon>Insecta</taxon>
        <taxon>Pterygota</taxon>
        <taxon>Neoptera</taxon>
        <taxon>Paraneoptera</taxon>
        <taxon>Hemiptera</taxon>
        <taxon>Auchenorrhyncha</taxon>
        <taxon>Fulgoroidea</taxon>
        <taxon>Delphacidae</taxon>
        <taxon>Criomorphinae</taxon>
        <taxon>Laodelphax</taxon>
    </lineage>
</organism>
<comment type="caution">
    <text evidence="2">The sequence shown here is derived from an EMBL/GenBank/DDBJ whole genome shotgun (WGS) entry which is preliminary data.</text>
</comment>
<sequence>MGRTYRLRKKRRLASPRSTCYRIGKNSNEIDEFTSLSLWMSREGWKPTCKIVPAMFPDTGRGFVARKKIECDDVIVKIPGHLLITVKTVSDSRIGRLFNDKKPFTAQQVISAFLMWQKHEGENAFWYSYIASLPNTSLSPVNLVEEELQLLPEFLARPIRAAKENITELHLDLINSLDDSDVCTNCNLPFSEIFSLDNFMWAWSMVNSRAVYISPERHSDHLINLSDENTLAMAPYLDMFNHSCNAKVQAYIDAKDDSYQIRTCNSYLKNQQVFINYGSHSNLKLFLEYGFIIPGNHNDGIPITYDNIISGVANYFPCFKMYSDVLNKRYKFLKNHEMLNNLNVHADGLSWNTKVAIYILTSPEDVHPRAMQQKVFSGSFEARDIEIISNVGLYVVESKIVEYERILQNFNDRGEKHYSENACLKMARDLLKEYLKVLDSCRASLNL</sequence>
<dbReference type="InterPro" id="IPR046341">
    <property type="entry name" value="SET_dom_sf"/>
</dbReference>
<dbReference type="Gene3D" id="3.90.1410.10">
    <property type="entry name" value="set domain protein methyltransferase, domain 1"/>
    <property type="match status" value="1"/>
</dbReference>
<reference evidence="2 3" key="1">
    <citation type="journal article" date="2017" name="Gigascience">
        <title>Genome sequence of the small brown planthopper, Laodelphax striatellus.</title>
        <authorList>
            <person name="Zhu J."/>
            <person name="Jiang F."/>
            <person name="Wang X."/>
            <person name="Yang P."/>
            <person name="Bao Y."/>
            <person name="Zhao W."/>
            <person name="Wang W."/>
            <person name="Lu H."/>
            <person name="Wang Q."/>
            <person name="Cui N."/>
            <person name="Li J."/>
            <person name="Chen X."/>
            <person name="Luo L."/>
            <person name="Yu J."/>
            <person name="Kang L."/>
            <person name="Cui F."/>
        </authorList>
    </citation>
    <scope>NUCLEOTIDE SEQUENCE [LARGE SCALE GENOMIC DNA]</scope>
    <source>
        <strain evidence="2">Lst14</strain>
    </source>
</reference>
<dbReference type="EMBL" id="QKKF02018020">
    <property type="protein sequence ID" value="RZF40666.1"/>
    <property type="molecule type" value="Genomic_DNA"/>
</dbReference>
<gene>
    <name evidence="2" type="ORF">LSTR_LSTR012767</name>
</gene>